<dbReference type="Gene3D" id="3.60.21.10">
    <property type="match status" value="1"/>
</dbReference>
<feature type="compositionally biased region" description="Polar residues" evidence="1">
    <location>
        <begin position="71"/>
        <end position="80"/>
    </location>
</feature>
<dbReference type="RefSeq" id="WP_201662508.1">
    <property type="nucleotide sequence ID" value="NZ_JAEQNC010000012.1"/>
</dbReference>
<dbReference type="Proteomes" id="UP000633219">
    <property type="component" value="Unassembled WGS sequence"/>
</dbReference>
<reference evidence="2" key="1">
    <citation type="submission" date="2021-01" db="EMBL/GenBank/DDBJ databases">
        <title>Rhizobium sp. strain KVB221 16S ribosomal RNA gene Genome sequencing and assembly.</title>
        <authorList>
            <person name="Kang M."/>
        </authorList>
    </citation>
    <scope>NUCLEOTIDE SEQUENCE</scope>
    <source>
        <strain evidence="2">KVB221</strain>
    </source>
</reference>
<dbReference type="EMBL" id="JAEQNC010000012">
    <property type="protein sequence ID" value="MBL0374336.1"/>
    <property type="molecule type" value="Genomic_DNA"/>
</dbReference>
<sequence length="94" mass="10705">MNDAIIEEHNSRRVFKDTDIYVIGDFAMNGSLMELRKCFEKMSGSKHLTAGHRNSRDVFALKWSTVRASKDPTSTASSLMSFMPMATSRRRRTS</sequence>
<evidence type="ECO:0000313" key="2">
    <source>
        <dbReference type="EMBL" id="MBL0374336.1"/>
    </source>
</evidence>
<proteinExistence type="predicted"/>
<name>A0A936YT37_9HYPH</name>
<organism evidence="2 3">
    <name type="scientific">Rhizobium setariae</name>
    <dbReference type="NCBI Taxonomy" id="2801340"/>
    <lineage>
        <taxon>Bacteria</taxon>
        <taxon>Pseudomonadati</taxon>
        <taxon>Pseudomonadota</taxon>
        <taxon>Alphaproteobacteria</taxon>
        <taxon>Hyphomicrobiales</taxon>
        <taxon>Rhizobiaceae</taxon>
        <taxon>Rhizobium/Agrobacterium group</taxon>
        <taxon>Rhizobium</taxon>
    </lineage>
</organism>
<protein>
    <submittedName>
        <fullName evidence="2">Uncharacterized protein</fullName>
    </submittedName>
</protein>
<accession>A0A936YT37</accession>
<feature type="region of interest" description="Disordered" evidence="1">
    <location>
        <begin position="71"/>
        <end position="94"/>
    </location>
</feature>
<comment type="caution">
    <text evidence="2">The sequence shown here is derived from an EMBL/GenBank/DDBJ whole genome shotgun (WGS) entry which is preliminary data.</text>
</comment>
<gene>
    <name evidence="2" type="ORF">JJB09_20150</name>
</gene>
<dbReference type="AlphaFoldDB" id="A0A936YT37"/>
<evidence type="ECO:0000256" key="1">
    <source>
        <dbReference type="SAM" id="MobiDB-lite"/>
    </source>
</evidence>
<evidence type="ECO:0000313" key="3">
    <source>
        <dbReference type="Proteomes" id="UP000633219"/>
    </source>
</evidence>
<keyword evidence="3" id="KW-1185">Reference proteome</keyword>
<dbReference type="InterPro" id="IPR029052">
    <property type="entry name" value="Metallo-depent_PP-like"/>
</dbReference>